<feature type="transmembrane region" description="Helical" evidence="12">
    <location>
        <begin position="822"/>
        <end position="843"/>
    </location>
</feature>
<dbReference type="GO" id="GO:1990573">
    <property type="term" value="P:potassium ion import across plasma membrane"/>
    <property type="evidence" value="ECO:0007669"/>
    <property type="project" value="TreeGrafter"/>
</dbReference>
<comment type="subcellular location">
    <subcellularLocation>
        <location evidence="1">Cell membrane</location>
        <topology evidence="1">Multi-pass membrane protein</topology>
    </subcellularLocation>
</comment>
<keyword evidence="5 12" id="KW-0812">Transmembrane</keyword>
<evidence type="ECO:0000256" key="6">
    <source>
        <dbReference type="ARBA" id="ARBA00022741"/>
    </source>
</evidence>
<dbReference type="RefSeq" id="WP_159367079.1">
    <property type="nucleotide sequence ID" value="NZ_CP047218.1"/>
</dbReference>
<evidence type="ECO:0000256" key="7">
    <source>
        <dbReference type="ARBA" id="ARBA00022840"/>
    </source>
</evidence>
<dbReference type="PROSITE" id="PS00154">
    <property type="entry name" value="ATPASE_E1_E2"/>
    <property type="match status" value="1"/>
</dbReference>
<evidence type="ECO:0000256" key="12">
    <source>
        <dbReference type="SAM" id="Phobius"/>
    </source>
</evidence>
<dbReference type="InterPro" id="IPR008250">
    <property type="entry name" value="ATPase_P-typ_transduc_dom_A_sf"/>
</dbReference>
<feature type="transmembrane region" description="Helical" evidence="12">
    <location>
        <begin position="855"/>
        <end position="874"/>
    </location>
</feature>
<accession>A0A6P1GJ50</accession>
<dbReference type="InterPro" id="IPR023298">
    <property type="entry name" value="ATPase_P-typ_TM_dom_sf"/>
</dbReference>
<evidence type="ECO:0000256" key="11">
    <source>
        <dbReference type="ARBA" id="ARBA00023136"/>
    </source>
</evidence>
<dbReference type="NCBIfam" id="TIGR01494">
    <property type="entry name" value="ATPase_P-type"/>
    <property type="match status" value="2"/>
</dbReference>
<feature type="domain" description="Cation-transporting P-type ATPase N-terminal" evidence="13">
    <location>
        <begin position="8"/>
        <end position="81"/>
    </location>
</feature>
<evidence type="ECO:0000256" key="8">
    <source>
        <dbReference type="ARBA" id="ARBA00022842"/>
    </source>
</evidence>
<dbReference type="PANTHER" id="PTHR43294:SF21">
    <property type="entry name" value="CATION TRANSPORTING ATPASE"/>
    <property type="match status" value="1"/>
</dbReference>
<dbReference type="Gene3D" id="1.20.1110.10">
    <property type="entry name" value="Calcium-transporting ATPase, transmembrane domain"/>
    <property type="match status" value="1"/>
</dbReference>
<evidence type="ECO:0000259" key="13">
    <source>
        <dbReference type="SMART" id="SM00831"/>
    </source>
</evidence>
<dbReference type="SUPFAM" id="SSF81665">
    <property type="entry name" value="Calcium ATPase, transmembrane domain M"/>
    <property type="match status" value="1"/>
</dbReference>
<dbReference type="InterPro" id="IPR059000">
    <property type="entry name" value="ATPase_P-type_domA"/>
</dbReference>
<proteinExistence type="inferred from homology"/>
<evidence type="ECO:0000256" key="3">
    <source>
        <dbReference type="ARBA" id="ARBA00022475"/>
    </source>
</evidence>
<comment type="similarity">
    <text evidence="2">Belongs to the cation transport ATPase (P-type) (TC 3.A.3) family. Type IIA subfamily.</text>
</comment>
<evidence type="ECO:0000313" key="15">
    <source>
        <dbReference type="Proteomes" id="UP000464086"/>
    </source>
</evidence>
<dbReference type="PANTHER" id="PTHR43294">
    <property type="entry name" value="SODIUM/POTASSIUM-TRANSPORTING ATPASE SUBUNIT ALPHA"/>
    <property type="match status" value="1"/>
</dbReference>
<keyword evidence="7" id="KW-0067">ATP-binding</keyword>
<keyword evidence="4" id="KW-0597">Phosphoprotein</keyword>
<feature type="transmembrane region" description="Helical" evidence="12">
    <location>
        <begin position="790"/>
        <end position="810"/>
    </location>
</feature>
<keyword evidence="3" id="KW-1003">Cell membrane</keyword>
<dbReference type="InterPro" id="IPR006068">
    <property type="entry name" value="ATPase_P-typ_cation-transptr_C"/>
</dbReference>
<dbReference type="InterPro" id="IPR018303">
    <property type="entry name" value="ATPase_P-typ_P_site"/>
</dbReference>
<dbReference type="GO" id="GO:0030007">
    <property type="term" value="P:intracellular potassium ion homeostasis"/>
    <property type="evidence" value="ECO:0007669"/>
    <property type="project" value="TreeGrafter"/>
</dbReference>
<dbReference type="GO" id="GO:0036376">
    <property type="term" value="P:sodium ion export across plasma membrane"/>
    <property type="evidence" value="ECO:0007669"/>
    <property type="project" value="TreeGrafter"/>
</dbReference>
<dbReference type="PRINTS" id="PR00120">
    <property type="entry name" value="HATPASE"/>
</dbReference>
<dbReference type="Gene3D" id="3.40.1110.10">
    <property type="entry name" value="Calcium-transporting ATPase, cytoplasmic domain N"/>
    <property type="match status" value="1"/>
</dbReference>
<dbReference type="FunFam" id="2.70.150.10:FF:000160">
    <property type="entry name" value="Sarcoplasmic/endoplasmic reticulum calcium ATPase 1"/>
    <property type="match status" value="1"/>
</dbReference>
<dbReference type="InterPro" id="IPR004014">
    <property type="entry name" value="ATPase_P-typ_cation-transptr_N"/>
</dbReference>
<dbReference type="EMBL" id="CP047218">
    <property type="protein sequence ID" value="QHD68459.1"/>
    <property type="molecule type" value="Genomic_DNA"/>
</dbReference>
<evidence type="ECO:0000256" key="5">
    <source>
        <dbReference type="ARBA" id="ARBA00022692"/>
    </source>
</evidence>
<dbReference type="SMART" id="SM00831">
    <property type="entry name" value="Cation_ATPase_N"/>
    <property type="match status" value="1"/>
</dbReference>
<keyword evidence="11 12" id="KW-0472">Membrane</keyword>
<dbReference type="GO" id="GO:0005524">
    <property type="term" value="F:ATP binding"/>
    <property type="evidence" value="ECO:0007669"/>
    <property type="project" value="UniProtKB-KW"/>
</dbReference>
<dbReference type="SUPFAM" id="SSF56784">
    <property type="entry name" value="HAD-like"/>
    <property type="match status" value="1"/>
</dbReference>
<evidence type="ECO:0000256" key="4">
    <source>
        <dbReference type="ARBA" id="ARBA00022553"/>
    </source>
</evidence>
<dbReference type="AlphaFoldDB" id="A0A6P1GJ50"/>
<gene>
    <name evidence="14" type="ORF">GS397_16345</name>
</gene>
<dbReference type="Pfam" id="PF13246">
    <property type="entry name" value="Cation_ATPase"/>
    <property type="match status" value="1"/>
</dbReference>
<evidence type="ECO:0000313" key="14">
    <source>
        <dbReference type="EMBL" id="QHD68459.1"/>
    </source>
</evidence>
<dbReference type="Pfam" id="PF00690">
    <property type="entry name" value="Cation_ATPase_N"/>
    <property type="match status" value="1"/>
</dbReference>
<feature type="transmembrane region" description="Helical" evidence="12">
    <location>
        <begin position="85"/>
        <end position="101"/>
    </location>
</feature>
<feature type="transmembrane region" description="Helical" evidence="12">
    <location>
        <begin position="57"/>
        <end position="79"/>
    </location>
</feature>
<dbReference type="GO" id="GO:0006883">
    <property type="term" value="P:intracellular sodium ion homeostasis"/>
    <property type="evidence" value="ECO:0007669"/>
    <property type="project" value="TreeGrafter"/>
</dbReference>
<dbReference type="GO" id="GO:0005391">
    <property type="term" value="F:P-type sodium:potassium-exchanging transporter activity"/>
    <property type="evidence" value="ECO:0007669"/>
    <property type="project" value="TreeGrafter"/>
</dbReference>
<dbReference type="SUPFAM" id="SSF81653">
    <property type="entry name" value="Calcium ATPase, transduction domain A"/>
    <property type="match status" value="1"/>
</dbReference>
<feature type="transmembrane region" description="Helical" evidence="12">
    <location>
        <begin position="276"/>
        <end position="301"/>
    </location>
</feature>
<feature type="transmembrane region" description="Helical" evidence="12">
    <location>
        <begin position="714"/>
        <end position="735"/>
    </location>
</feature>
<keyword evidence="9" id="KW-1278">Translocase</keyword>
<dbReference type="Proteomes" id="UP000464086">
    <property type="component" value="Chromosome"/>
</dbReference>
<keyword evidence="10 12" id="KW-1133">Transmembrane helix</keyword>
<dbReference type="Gene3D" id="3.40.50.1000">
    <property type="entry name" value="HAD superfamily/HAD-like"/>
    <property type="match status" value="1"/>
</dbReference>
<protein>
    <submittedName>
        <fullName evidence="14">HAD-IC family P-type ATPase</fullName>
    </submittedName>
</protein>
<evidence type="ECO:0000256" key="1">
    <source>
        <dbReference type="ARBA" id="ARBA00004651"/>
    </source>
</evidence>
<evidence type="ECO:0000256" key="9">
    <source>
        <dbReference type="ARBA" id="ARBA00022967"/>
    </source>
</evidence>
<dbReference type="SFLD" id="SFLDS00003">
    <property type="entry name" value="Haloacid_Dehalogenase"/>
    <property type="match status" value="1"/>
</dbReference>
<dbReference type="SFLD" id="SFLDG00002">
    <property type="entry name" value="C1.7:_P-type_atpase_like"/>
    <property type="match status" value="1"/>
</dbReference>
<dbReference type="InterPro" id="IPR036412">
    <property type="entry name" value="HAD-like_sf"/>
</dbReference>
<keyword evidence="8" id="KW-0460">Magnesium</keyword>
<dbReference type="InterPro" id="IPR044492">
    <property type="entry name" value="P_typ_ATPase_HD_dom"/>
</dbReference>
<dbReference type="GO" id="GO:0016887">
    <property type="term" value="F:ATP hydrolysis activity"/>
    <property type="evidence" value="ECO:0007669"/>
    <property type="project" value="InterPro"/>
</dbReference>
<dbReference type="PRINTS" id="PR00119">
    <property type="entry name" value="CATATPASE"/>
</dbReference>
<dbReference type="Pfam" id="PF00122">
    <property type="entry name" value="E1-E2_ATPase"/>
    <property type="match status" value="1"/>
</dbReference>
<dbReference type="SFLD" id="SFLDF00027">
    <property type="entry name" value="p-type_atpase"/>
    <property type="match status" value="1"/>
</dbReference>
<keyword evidence="6" id="KW-0547">Nucleotide-binding</keyword>
<reference evidence="14 15" key="1">
    <citation type="submission" date="2019-12" db="EMBL/GenBank/DDBJ databases">
        <title>Functional and genomic insights into the Sphingobium yanoikuyae YC-JY1, a bacterium efficiently degrading bisphenol A.</title>
        <authorList>
            <person name="Jia Y."/>
            <person name="Li X."/>
            <person name="Wang J."/>
            <person name="Eltoukhy A."/>
            <person name="Lamraoui I."/>
            <person name="Yan Y."/>
        </authorList>
    </citation>
    <scope>NUCLEOTIDE SEQUENCE [LARGE SCALE GENOMIC DNA]</scope>
    <source>
        <strain evidence="14 15">YC-JY1</strain>
    </source>
</reference>
<dbReference type="InterPro" id="IPR023214">
    <property type="entry name" value="HAD_sf"/>
</dbReference>
<feature type="transmembrane region" description="Helical" evidence="12">
    <location>
        <begin position="683"/>
        <end position="708"/>
    </location>
</feature>
<evidence type="ECO:0000256" key="10">
    <source>
        <dbReference type="ARBA" id="ARBA00022989"/>
    </source>
</evidence>
<dbReference type="InterPro" id="IPR050510">
    <property type="entry name" value="Cation_transp_ATPase_P-type"/>
</dbReference>
<name>A0A6P1GJ50_SPHYA</name>
<feature type="transmembrane region" description="Helical" evidence="12">
    <location>
        <begin position="756"/>
        <end position="778"/>
    </location>
</feature>
<dbReference type="GO" id="GO:1902600">
    <property type="term" value="P:proton transmembrane transport"/>
    <property type="evidence" value="ECO:0007669"/>
    <property type="project" value="TreeGrafter"/>
</dbReference>
<dbReference type="InterPro" id="IPR023299">
    <property type="entry name" value="ATPase_P-typ_cyto_dom_N"/>
</dbReference>
<sequence>MSSAPPVAWHALPPEEALATLSVEATGLDQRDADARLRRYGPNALPEAPRQHPLLRFLAHFNSVLIYFLLGAALIALLLNHGIDAAVILAVVLVNAVVGFIQEGKAEEALGAIQDMIAPHAMVLRSGERRVVAVPELVPGDIVLLEAGDRVPADIRLLRARGLLIDEAALTGESVAAEKHQTLIAADAGIADQSNMAFSGTLVAAGQATGLVVETGSHTQIGRISGMLKAVEVGKTPLVRQIDDFARLMTWSVLAGAVVLFLFAVLARGFHWIDALIAIVALSVGVVPEGLPAVITITLAIGVQRMAARQAVIRRLPAVETLGATSVICTDKTGTLTRNEMTVRHLMLPGGDLHVSGSGYAPTGAISVAEGGDDAAALADAAPILRCGLLCNDALLRQADDGWTVQGDPMEGALVALAMKAGLSADHVRDEWPRIDEIPFDAAYRFMATLHRAPDGSSAIFIKGAPEAVLAMTGADAAAWDARLSAAADRGERLLGFAVKRIAGAPDRIGFDDLKNGVELLGLMGFIDPPRDEARQAIAQCRSAGIAVKMITGDHVGTAIAIARQLALDDDPQAMSGAEVEALDDAALAARVRDVDVFARSSPEHKLRIVRALQSHGLVVAMTGDGVNDAPSLKQADVGTAMGIKGTEAAKEAAEMVLLDDNFASIVAAVREGRTVYDNIRKVISWTLPTNGGETLAVVIAIIAGFALPMTATQILWINLVLTVTLGLVLAFEPTEPGTMERRPRAAGAPLLSPFLLWRIMLVSVLMGAMALGIFFYAQHVGHDIDTARTMVVNMLIVGEIFYLFNVRFLHMRSLTLRGAMGTPIVLAAIVAVVIAQLLFTYAPFMHDIFDSRPLSLTDGLIIIGLGAAMFAVLELEKLAAHRLAWFEDI</sequence>
<dbReference type="SUPFAM" id="SSF81660">
    <property type="entry name" value="Metal cation-transporting ATPase, ATP-binding domain N"/>
    <property type="match status" value="1"/>
</dbReference>
<evidence type="ECO:0000256" key="2">
    <source>
        <dbReference type="ARBA" id="ARBA00005675"/>
    </source>
</evidence>
<dbReference type="Gene3D" id="2.70.150.10">
    <property type="entry name" value="Calcium-transporting ATPase, cytoplasmic transduction domain A"/>
    <property type="match status" value="1"/>
</dbReference>
<organism evidence="14 15">
    <name type="scientific">Sphingobium yanoikuyae</name>
    <name type="common">Sphingomonas yanoikuyae</name>
    <dbReference type="NCBI Taxonomy" id="13690"/>
    <lineage>
        <taxon>Bacteria</taxon>
        <taxon>Pseudomonadati</taxon>
        <taxon>Pseudomonadota</taxon>
        <taxon>Alphaproteobacteria</taxon>
        <taxon>Sphingomonadales</taxon>
        <taxon>Sphingomonadaceae</taxon>
        <taxon>Sphingobium</taxon>
    </lineage>
</organism>
<dbReference type="InterPro" id="IPR001757">
    <property type="entry name" value="P_typ_ATPase"/>
</dbReference>
<feature type="transmembrane region" description="Helical" evidence="12">
    <location>
        <begin position="248"/>
        <end position="270"/>
    </location>
</feature>
<dbReference type="GO" id="GO:0005886">
    <property type="term" value="C:plasma membrane"/>
    <property type="evidence" value="ECO:0007669"/>
    <property type="project" value="UniProtKB-SubCell"/>
</dbReference>
<dbReference type="Pfam" id="PF00689">
    <property type="entry name" value="Cation_ATPase_C"/>
    <property type="match status" value="1"/>
</dbReference>